<dbReference type="STRING" id="5888.A0CQH5"/>
<proteinExistence type="predicted"/>
<dbReference type="GO" id="GO:0005737">
    <property type="term" value="C:cytoplasm"/>
    <property type="evidence" value="ECO:0000318"/>
    <property type="project" value="GO_Central"/>
</dbReference>
<dbReference type="HOGENOM" id="CLU_718585_0_0_1"/>
<dbReference type="Proteomes" id="UP000000600">
    <property type="component" value="Unassembled WGS sequence"/>
</dbReference>
<gene>
    <name evidence="2" type="ORF">GSPATT00009390001</name>
</gene>
<dbReference type="KEGG" id="ptm:GSPATT00009390001"/>
<dbReference type="GeneID" id="5026224"/>
<accession>A0CQH5</accession>
<dbReference type="InParanoid" id="A0CQH5"/>
<keyword evidence="3" id="KW-1185">Reference proteome</keyword>
<keyword evidence="1" id="KW-0175">Coiled coil</keyword>
<name>A0CQH5_PARTE</name>
<dbReference type="OrthoDB" id="303352at2759"/>
<evidence type="ECO:0000313" key="2">
    <source>
        <dbReference type="EMBL" id="CAK73042.1"/>
    </source>
</evidence>
<evidence type="ECO:0008006" key="4">
    <source>
        <dbReference type="Google" id="ProtNLM"/>
    </source>
</evidence>
<sequence length="382" mass="45100">MQSSQRIFYQPIEAFCSTLLCKICNNLTIDPVECTQCENLYCKECYQISKSSYDKCPDQNCAGPFTTKQPHRIVRDQLSKISFRCFNHNEGCKIVMAQENVIKHMAECPYQQISCKCGQNILRTNLESHKNICHYHKTQNCPVCQQNVTLQDLKSHKCLQELTQMIKQLQEKFQDYKEESNYAIIEIKNQQNDRDNQLAQAKQQLQYLQDENSQLKIELQTKLLKFKENIEKYDQQRKHQMENQEQQQQAKMIQNGELIDSNQQFCSKNHKLSFWKKPSGEEKRKNCSKCLKPNTTCRYFCQQCTTFICFKCLFPELKFEKQSMKPSCSSKHQMNQISDDFRCSACDKKGEDMIQPIAFYCAQCELRICFQCIKNKKFKEID</sequence>
<reference evidence="2 3" key="1">
    <citation type="journal article" date="2006" name="Nature">
        <title>Global trends of whole-genome duplications revealed by the ciliate Paramecium tetraurelia.</title>
        <authorList>
            <consortium name="Genoscope"/>
            <person name="Aury J.-M."/>
            <person name="Jaillon O."/>
            <person name="Duret L."/>
            <person name="Noel B."/>
            <person name="Jubin C."/>
            <person name="Porcel B.M."/>
            <person name="Segurens B."/>
            <person name="Daubin V."/>
            <person name="Anthouard V."/>
            <person name="Aiach N."/>
            <person name="Arnaiz O."/>
            <person name="Billaut A."/>
            <person name="Beisson J."/>
            <person name="Blanc I."/>
            <person name="Bouhouche K."/>
            <person name="Camara F."/>
            <person name="Duharcourt S."/>
            <person name="Guigo R."/>
            <person name="Gogendeau D."/>
            <person name="Katinka M."/>
            <person name="Keller A.-M."/>
            <person name="Kissmehl R."/>
            <person name="Klotz C."/>
            <person name="Koll F."/>
            <person name="Le Moue A."/>
            <person name="Lepere C."/>
            <person name="Malinsky S."/>
            <person name="Nowacki M."/>
            <person name="Nowak J.K."/>
            <person name="Plattner H."/>
            <person name="Poulain J."/>
            <person name="Ruiz F."/>
            <person name="Serrano V."/>
            <person name="Zagulski M."/>
            <person name="Dessen P."/>
            <person name="Betermier M."/>
            <person name="Weissenbach J."/>
            <person name="Scarpelli C."/>
            <person name="Schachter V."/>
            <person name="Sperling L."/>
            <person name="Meyer E."/>
            <person name="Cohen J."/>
            <person name="Wincker P."/>
        </authorList>
    </citation>
    <scope>NUCLEOTIDE SEQUENCE [LARGE SCALE GENOMIC DNA]</scope>
    <source>
        <strain evidence="2 3">Stock d4-2</strain>
    </source>
</reference>
<dbReference type="OMA" id="ACDKKGE"/>
<protein>
    <recommendedName>
        <fullName evidence="4">TRAF-type domain-containing protein</fullName>
    </recommendedName>
</protein>
<evidence type="ECO:0000256" key="1">
    <source>
        <dbReference type="SAM" id="Coils"/>
    </source>
</evidence>
<dbReference type="EMBL" id="CT868141">
    <property type="protein sequence ID" value="CAK73042.1"/>
    <property type="molecule type" value="Genomic_DNA"/>
</dbReference>
<dbReference type="RefSeq" id="XP_001440439.1">
    <property type="nucleotide sequence ID" value="XM_001440402.1"/>
</dbReference>
<evidence type="ECO:0000313" key="3">
    <source>
        <dbReference type="Proteomes" id="UP000000600"/>
    </source>
</evidence>
<dbReference type="Gene3D" id="3.30.40.10">
    <property type="entry name" value="Zinc/RING finger domain, C3HC4 (zinc finger)"/>
    <property type="match status" value="1"/>
</dbReference>
<dbReference type="SUPFAM" id="SSF57850">
    <property type="entry name" value="RING/U-box"/>
    <property type="match status" value="1"/>
</dbReference>
<dbReference type="AlphaFoldDB" id="A0CQH5"/>
<dbReference type="SUPFAM" id="SSF49599">
    <property type="entry name" value="TRAF domain-like"/>
    <property type="match status" value="1"/>
</dbReference>
<feature type="coiled-coil region" evidence="1">
    <location>
        <begin position="159"/>
        <end position="250"/>
    </location>
</feature>
<organism evidence="2 3">
    <name type="scientific">Paramecium tetraurelia</name>
    <dbReference type="NCBI Taxonomy" id="5888"/>
    <lineage>
        <taxon>Eukaryota</taxon>
        <taxon>Sar</taxon>
        <taxon>Alveolata</taxon>
        <taxon>Ciliophora</taxon>
        <taxon>Intramacronucleata</taxon>
        <taxon>Oligohymenophorea</taxon>
        <taxon>Peniculida</taxon>
        <taxon>Parameciidae</taxon>
        <taxon>Paramecium</taxon>
    </lineage>
</organism>
<dbReference type="eggNOG" id="KOG0297">
    <property type="taxonomic scope" value="Eukaryota"/>
</dbReference>
<dbReference type="InterPro" id="IPR013083">
    <property type="entry name" value="Znf_RING/FYVE/PHD"/>
</dbReference>